<accession>A0A1M7XWE7</accession>
<dbReference type="AlphaFoldDB" id="A0A1M7XWE7"/>
<organism evidence="8 9">
    <name type="scientific">Desulfopila aestuarii DSM 18488</name>
    <dbReference type="NCBI Taxonomy" id="1121416"/>
    <lineage>
        <taxon>Bacteria</taxon>
        <taxon>Pseudomonadati</taxon>
        <taxon>Thermodesulfobacteriota</taxon>
        <taxon>Desulfobulbia</taxon>
        <taxon>Desulfobulbales</taxon>
        <taxon>Desulfocapsaceae</taxon>
        <taxon>Desulfopila</taxon>
    </lineage>
</organism>
<dbReference type="NCBIfam" id="NF033749">
    <property type="entry name" value="bact_hemeryth"/>
    <property type="match status" value="1"/>
</dbReference>
<dbReference type="SMART" id="SM00267">
    <property type="entry name" value="GGDEF"/>
    <property type="match status" value="1"/>
</dbReference>
<dbReference type="SUPFAM" id="SSF55073">
    <property type="entry name" value="Nucleotide cyclase"/>
    <property type="match status" value="1"/>
</dbReference>
<dbReference type="GO" id="GO:1902201">
    <property type="term" value="P:negative regulation of bacterial-type flagellum-dependent cell motility"/>
    <property type="evidence" value="ECO:0007669"/>
    <property type="project" value="TreeGrafter"/>
</dbReference>
<dbReference type="GO" id="GO:0005886">
    <property type="term" value="C:plasma membrane"/>
    <property type="evidence" value="ECO:0007669"/>
    <property type="project" value="TreeGrafter"/>
</dbReference>
<evidence type="ECO:0000259" key="7">
    <source>
        <dbReference type="PROSITE" id="PS50887"/>
    </source>
</evidence>
<keyword evidence="6" id="KW-0175">Coiled coil</keyword>
<keyword evidence="9" id="KW-1185">Reference proteome</keyword>
<dbReference type="InterPro" id="IPR000160">
    <property type="entry name" value="GGDEF_dom"/>
</dbReference>
<dbReference type="Gene3D" id="3.30.70.270">
    <property type="match status" value="1"/>
</dbReference>
<dbReference type="InterPro" id="IPR043128">
    <property type="entry name" value="Rev_trsase/Diguanyl_cyclase"/>
</dbReference>
<feature type="coiled-coil region" evidence="6">
    <location>
        <begin position="170"/>
        <end position="201"/>
    </location>
</feature>
<dbReference type="SUPFAM" id="SSF47188">
    <property type="entry name" value="Hemerythrin-like"/>
    <property type="match status" value="1"/>
</dbReference>
<dbReference type="Pfam" id="PF00990">
    <property type="entry name" value="GGDEF"/>
    <property type="match status" value="1"/>
</dbReference>
<dbReference type="InterPro" id="IPR012312">
    <property type="entry name" value="Hemerythrin-like"/>
</dbReference>
<name>A0A1M7XWE7_9BACT</name>
<comment type="similarity">
    <text evidence="1">Belongs to the hemerythrin family.</text>
</comment>
<evidence type="ECO:0000256" key="4">
    <source>
        <dbReference type="ARBA" id="ARBA00023004"/>
    </source>
</evidence>
<dbReference type="NCBIfam" id="TIGR02481">
    <property type="entry name" value="hemeryth_dom"/>
    <property type="match status" value="1"/>
</dbReference>
<dbReference type="PROSITE" id="PS50887">
    <property type="entry name" value="GGDEF"/>
    <property type="match status" value="1"/>
</dbReference>
<dbReference type="Proteomes" id="UP000184603">
    <property type="component" value="Unassembled WGS sequence"/>
</dbReference>
<dbReference type="GO" id="GO:0046872">
    <property type="term" value="F:metal ion binding"/>
    <property type="evidence" value="ECO:0007669"/>
    <property type="project" value="UniProtKB-KW"/>
</dbReference>
<evidence type="ECO:0000256" key="3">
    <source>
        <dbReference type="ARBA" id="ARBA00022723"/>
    </source>
</evidence>
<comment type="catalytic activity">
    <reaction evidence="5">
        <text>2 GTP = 3',3'-c-di-GMP + 2 diphosphate</text>
        <dbReference type="Rhea" id="RHEA:24898"/>
        <dbReference type="ChEBI" id="CHEBI:33019"/>
        <dbReference type="ChEBI" id="CHEBI:37565"/>
        <dbReference type="ChEBI" id="CHEBI:58805"/>
        <dbReference type="EC" id="2.7.7.65"/>
    </reaction>
</comment>
<evidence type="ECO:0000256" key="6">
    <source>
        <dbReference type="SAM" id="Coils"/>
    </source>
</evidence>
<sequence>MESFCWNSNFETGLQDVDDQHRRLVDIINTFGSHLAENDIAEEHVESLLKELIDYAQFHFEDEEELMADSGLDSRHCEFHIVEHNTFLDDVLLFRNHRRKGDAEDARSILEYLIHWLAYHILVMDKNMARQMSLIAGGMTAADAWLAEEREADASTEPLLTALKGLFQQVSQRNRELAVLNQNLERIVEERTRELVKANANLEMLAMTDVLTELPNRRHALRQLQELWKEAQQQNGHLACMLVDADGFKAINDTYGHDAGDAVLWRLARELCHSVRSDDIVCRLGGDEFVIICPFTPLEGALHIAELTRANIAALQVQAGEGVWHGSISVGVAAKTADIASVDELVKAADEGVYMAKRAGRNCVRSSQAKVAGEVQNTP</sequence>
<dbReference type="Pfam" id="PF01814">
    <property type="entry name" value="Hemerythrin"/>
    <property type="match status" value="1"/>
</dbReference>
<dbReference type="InterPro" id="IPR050469">
    <property type="entry name" value="Diguanylate_Cyclase"/>
</dbReference>
<dbReference type="GO" id="GO:0043709">
    <property type="term" value="P:cell adhesion involved in single-species biofilm formation"/>
    <property type="evidence" value="ECO:0007669"/>
    <property type="project" value="TreeGrafter"/>
</dbReference>
<dbReference type="InterPro" id="IPR035938">
    <property type="entry name" value="Hemerythrin-like_sf"/>
</dbReference>
<reference evidence="8 9" key="1">
    <citation type="submission" date="2016-12" db="EMBL/GenBank/DDBJ databases">
        <authorList>
            <person name="Song W.-J."/>
            <person name="Kurnit D.M."/>
        </authorList>
    </citation>
    <scope>NUCLEOTIDE SEQUENCE [LARGE SCALE GENOMIC DNA]</scope>
    <source>
        <strain evidence="8 9">DSM 18488</strain>
    </source>
</reference>
<dbReference type="InterPro" id="IPR012827">
    <property type="entry name" value="Hemerythrin_metal-bd"/>
</dbReference>
<dbReference type="EC" id="2.7.7.65" evidence="2"/>
<evidence type="ECO:0000256" key="1">
    <source>
        <dbReference type="ARBA" id="ARBA00010587"/>
    </source>
</evidence>
<dbReference type="EMBL" id="FRFE01000001">
    <property type="protein sequence ID" value="SHO43083.1"/>
    <property type="molecule type" value="Genomic_DNA"/>
</dbReference>
<evidence type="ECO:0000256" key="5">
    <source>
        <dbReference type="ARBA" id="ARBA00034247"/>
    </source>
</evidence>
<dbReference type="InterPro" id="IPR029787">
    <property type="entry name" value="Nucleotide_cyclase"/>
</dbReference>
<dbReference type="PANTHER" id="PTHR45138">
    <property type="entry name" value="REGULATORY COMPONENTS OF SENSORY TRANSDUCTION SYSTEM"/>
    <property type="match status" value="1"/>
</dbReference>
<dbReference type="OrthoDB" id="9813903at2"/>
<proteinExistence type="inferred from homology"/>
<protein>
    <recommendedName>
        <fullName evidence="2">diguanylate cyclase</fullName>
        <ecNumber evidence="2">2.7.7.65</ecNumber>
    </recommendedName>
</protein>
<evidence type="ECO:0000313" key="8">
    <source>
        <dbReference type="EMBL" id="SHO43083.1"/>
    </source>
</evidence>
<dbReference type="RefSeq" id="WP_073611636.1">
    <property type="nucleotide sequence ID" value="NZ_FRFE01000001.1"/>
</dbReference>
<keyword evidence="4" id="KW-0408">Iron</keyword>
<dbReference type="PANTHER" id="PTHR45138:SF9">
    <property type="entry name" value="DIGUANYLATE CYCLASE DGCM-RELATED"/>
    <property type="match status" value="1"/>
</dbReference>
<dbReference type="FunFam" id="3.30.70.270:FF:000001">
    <property type="entry name" value="Diguanylate cyclase domain protein"/>
    <property type="match status" value="1"/>
</dbReference>
<dbReference type="STRING" id="1121416.SAMN02745220_00284"/>
<dbReference type="NCBIfam" id="TIGR00254">
    <property type="entry name" value="GGDEF"/>
    <property type="match status" value="1"/>
</dbReference>
<feature type="domain" description="GGDEF" evidence="7">
    <location>
        <begin position="236"/>
        <end position="369"/>
    </location>
</feature>
<dbReference type="GO" id="GO:0052621">
    <property type="term" value="F:diguanylate cyclase activity"/>
    <property type="evidence" value="ECO:0007669"/>
    <property type="project" value="UniProtKB-EC"/>
</dbReference>
<gene>
    <name evidence="8" type="ORF">SAMN02745220_00284</name>
</gene>
<dbReference type="CDD" id="cd12107">
    <property type="entry name" value="Hemerythrin"/>
    <property type="match status" value="1"/>
</dbReference>
<dbReference type="Gene3D" id="1.20.120.50">
    <property type="entry name" value="Hemerythrin-like"/>
    <property type="match status" value="1"/>
</dbReference>
<keyword evidence="3" id="KW-0479">Metal-binding</keyword>
<evidence type="ECO:0000313" key="9">
    <source>
        <dbReference type="Proteomes" id="UP000184603"/>
    </source>
</evidence>
<evidence type="ECO:0000256" key="2">
    <source>
        <dbReference type="ARBA" id="ARBA00012528"/>
    </source>
</evidence>
<dbReference type="CDD" id="cd01949">
    <property type="entry name" value="GGDEF"/>
    <property type="match status" value="1"/>
</dbReference>